<dbReference type="OrthoDB" id="2613679at2"/>
<keyword evidence="2" id="KW-1185">Reference proteome</keyword>
<dbReference type="EMBL" id="RHHS01000055">
    <property type="protein sequence ID" value="RNB52697.1"/>
    <property type="molecule type" value="Genomic_DNA"/>
</dbReference>
<dbReference type="AlphaFoldDB" id="A0A3M8APW4"/>
<organism evidence="1 2">
    <name type="scientific">Brevibacillus gelatini</name>
    <dbReference type="NCBI Taxonomy" id="1655277"/>
    <lineage>
        <taxon>Bacteria</taxon>
        <taxon>Bacillati</taxon>
        <taxon>Bacillota</taxon>
        <taxon>Bacilli</taxon>
        <taxon>Bacillales</taxon>
        <taxon>Paenibacillaceae</taxon>
        <taxon>Brevibacillus</taxon>
    </lineage>
</organism>
<name>A0A3M8APW4_9BACL</name>
<evidence type="ECO:0000313" key="1">
    <source>
        <dbReference type="EMBL" id="RNB52697.1"/>
    </source>
</evidence>
<gene>
    <name evidence="1" type="ORF">EDM57_21150</name>
</gene>
<dbReference type="Proteomes" id="UP000268829">
    <property type="component" value="Unassembled WGS sequence"/>
</dbReference>
<sequence>MRKRTDYEYIKSYFSENGYKLLTAEYKNQKQKLNLICPNGHSYTVTFNNFKRGDRCNKCSGKRQRFTKSEVNQWFEDRYCKLITEEYLNQRQLLEYQCKCGKLLKNTFQRLRNFCKDPYCLDCRRNDTKEQRRIDAEELMSKIWF</sequence>
<reference evidence="1 2" key="1">
    <citation type="submission" date="2018-10" db="EMBL/GenBank/DDBJ databases">
        <title>Phylogenomics of Brevibacillus.</title>
        <authorList>
            <person name="Dunlap C."/>
        </authorList>
    </citation>
    <scope>NUCLEOTIDE SEQUENCE [LARGE SCALE GENOMIC DNA]</scope>
    <source>
        <strain evidence="1 2">DSM 100115</strain>
    </source>
</reference>
<protein>
    <recommendedName>
        <fullName evidence="3">Zinc-binding domain-containing protein</fullName>
    </recommendedName>
</protein>
<evidence type="ECO:0008006" key="3">
    <source>
        <dbReference type="Google" id="ProtNLM"/>
    </source>
</evidence>
<evidence type="ECO:0000313" key="2">
    <source>
        <dbReference type="Proteomes" id="UP000268829"/>
    </source>
</evidence>
<proteinExistence type="predicted"/>
<comment type="caution">
    <text evidence="1">The sequence shown here is derived from an EMBL/GenBank/DDBJ whole genome shotgun (WGS) entry which is preliminary data.</text>
</comment>
<dbReference type="RefSeq" id="WP_122906675.1">
    <property type="nucleotide sequence ID" value="NZ_RHHS01000055.1"/>
</dbReference>
<accession>A0A3M8APW4</accession>